<dbReference type="InterPro" id="IPR019734">
    <property type="entry name" value="TPR_rpt"/>
</dbReference>
<gene>
    <name evidence="5" type="ORF">GRI91_12485</name>
</gene>
<feature type="repeat" description="TPR" evidence="1">
    <location>
        <begin position="69"/>
        <end position="102"/>
    </location>
</feature>
<dbReference type="Gene3D" id="3.30.70.1070">
    <property type="entry name" value="Sporulation related repeat"/>
    <property type="match status" value="1"/>
</dbReference>
<dbReference type="GO" id="GO:0042834">
    <property type="term" value="F:peptidoglycan binding"/>
    <property type="evidence" value="ECO:0007669"/>
    <property type="project" value="InterPro"/>
</dbReference>
<evidence type="ECO:0000313" key="5">
    <source>
        <dbReference type="EMBL" id="MXO66576.1"/>
    </source>
</evidence>
<comment type="caution">
    <text evidence="5">The sequence shown here is derived from an EMBL/GenBank/DDBJ whole genome shotgun (WGS) entry which is preliminary data.</text>
</comment>
<evidence type="ECO:0000259" key="4">
    <source>
        <dbReference type="PROSITE" id="PS51724"/>
    </source>
</evidence>
<feature type="signal peptide" evidence="3">
    <location>
        <begin position="1"/>
        <end position="28"/>
    </location>
</feature>
<reference evidence="5 6" key="1">
    <citation type="submission" date="2019-12" db="EMBL/GenBank/DDBJ databases">
        <title>Genomic-based taxomic classification of the family Erythrobacteraceae.</title>
        <authorList>
            <person name="Xu L."/>
        </authorList>
    </citation>
    <scope>NUCLEOTIDE SEQUENCE [LARGE SCALE GENOMIC DNA]</scope>
    <source>
        <strain evidence="5 6">LMG 29518</strain>
    </source>
</reference>
<dbReference type="OrthoDB" id="7388953at2"/>
<keyword evidence="3" id="KW-0732">Signal</keyword>
<dbReference type="PROSITE" id="PS51724">
    <property type="entry name" value="SPOR"/>
    <property type="match status" value="1"/>
</dbReference>
<dbReference type="Proteomes" id="UP000438476">
    <property type="component" value="Unassembled WGS sequence"/>
</dbReference>
<evidence type="ECO:0000256" key="3">
    <source>
        <dbReference type="SAM" id="SignalP"/>
    </source>
</evidence>
<protein>
    <recommendedName>
        <fullName evidence="4">SPOR domain-containing protein</fullName>
    </recommendedName>
</protein>
<feature type="region of interest" description="Disordered" evidence="2">
    <location>
        <begin position="248"/>
        <end position="268"/>
    </location>
</feature>
<keyword evidence="1" id="KW-0802">TPR repeat</keyword>
<dbReference type="EMBL" id="WTYT01000005">
    <property type="protein sequence ID" value="MXO66576.1"/>
    <property type="molecule type" value="Genomic_DNA"/>
</dbReference>
<feature type="domain" description="SPOR" evidence="4">
    <location>
        <begin position="365"/>
        <end position="448"/>
    </location>
</feature>
<name>A0A6I4T6M3_9SPHN</name>
<accession>A0A6I4T6M3</accession>
<dbReference type="InterPro" id="IPR011990">
    <property type="entry name" value="TPR-like_helical_dom_sf"/>
</dbReference>
<evidence type="ECO:0000256" key="1">
    <source>
        <dbReference type="PROSITE-ProRule" id="PRU00339"/>
    </source>
</evidence>
<keyword evidence="6" id="KW-1185">Reference proteome</keyword>
<dbReference type="Pfam" id="PF14559">
    <property type="entry name" value="TPR_19"/>
    <property type="match status" value="1"/>
</dbReference>
<dbReference type="RefSeq" id="WP_160737011.1">
    <property type="nucleotide sequence ID" value="NZ_WTYT01000005.1"/>
</dbReference>
<evidence type="ECO:0000256" key="2">
    <source>
        <dbReference type="SAM" id="MobiDB-lite"/>
    </source>
</evidence>
<dbReference type="Gene3D" id="1.25.40.10">
    <property type="entry name" value="Tetratricopeptide repeat domain"/>
    <property type="match status" value="1"/>
</dbReference>
<dbReference type="InterPro" id="IPR007730">
    <property type="entry name" value="SPOR-like_dom"/>
</dbReference>
<dbReference type="PROSITE" id="PS50005">
    <property type="entry name" value="TPR"/>
    <property type="match status" value="1"/>
</dbReference>
<feature type="chain" id="PRO_5026209765" description="SPOR domain-containing protein" evidence="3">
    <location>
        <begin position="29"/>
        <end position="464"/>
    </location>
</feature>
<dbReference type="SUPFAM" id="SSF48452">
    <property type="entry name" value="TPR-like"/>
    <property type="match status" value="1"/>
</dbReference>
<dbReference type="AlphaFoldDB" id="A0A6I4T6M3"/>
<sequence>MNARFPLRKQLLLSLGSAMVCTMLTGCASSASMSASQAALDDADAPATGATSKAVELAEQATANDPGNPSVRAQLGAAYLDAGRFTSAAQAFSEAMTLGDETPKTALQLALSLTAQGEDEAALHVLSDAQDRIAPADLGLAVALAGAPSQGIAILSNGLKQGYNSAKLRQNLGYSYALAGEWGKARAIAAQDVPPEQIGKRMQEWSQSVLPSAPEQRVASLLNLPHGVNDRGMPLMLALNPTERRLADANAGTPTPVQEEAKAPAQMQTEPAPLLAANAELSQPVVAASPYAAPSQPGPGELQPVAETKLAAAPSPNGPAMVSRPVVQSIPAGNTPQQLANLAFADAINSAGNSVGAQRMIKGRTAQDNSHRVQLGSFLSRQHADQAWSKYTAQYAQLNGSEMVLTRARINGREYWRVAAPASDAGEAASLCSAVKANGQDCFAYAADTTLPGTIAESAKLARR</sequence>
<dbReference type="Pfam" id="PF05036">
    <property type="entry name" value="SPOR"/>
    <property type="match status" value="1"/>
</dbReference>
<dbReference type="PROSITE" id="PS51257">
    <property type="entry name" value="PROKAR_LIPOPROTEIN"/>
    <property type="match status" value="1"/>
</dbReference>
<proteinExistence type="predicted"/>
<dbReference type="InterPro" id="IPR036680">
    <property type="entry name" value="SPOR-like_sf"/>
</dbReference>
<evidence type="ECO:0000313" key="6">
    <source>
        <dbReference type="Proteomes" id="UP000438476"/>
    </source>
</evidence>
<organism evidence="5 6">
    <name type="scientific">Altericroceibacterium endophyticum</name>
    <dbReference type="NCBI Taxonomy" id="1808508"/>
    <lineage>
        <taxon>Bacteria</taxon>
        <taxon>Pseudomonadati</taxon>
        <taxon>Pseudomonadota</taxon>
        <taxon>Alphaproteobacteria</taxon>
        <taxon>Sphingomonadales</taxon>
        <taxon>Erythrobacteraceae</taxon>
        <taxon>Altericroceibacterium</taxon>
    </lineage>
</organism>